<keyword evidence="3" id="KW-1185">Reference proteome</keyword>
<dbReference type="GO" id="GO:0005524">
    <property type="term" value="F:ATP binding"/>
    <property type="evidence" value="ECO:0007669"/>
    <property type="project" value="InterPro"/>
</dbReference>
<sequence length="196" mass="22211">FQDEENVYLVMRMYDQTLTRAIYSRTLRAQQIKVFAVELLLGLEALHCMGIVHRDMKPDNLLITPNGHLAIADFGLARMFTELPTMRMYEQCGTTGYMPPEVISDQVQAQGYTSSADIWGYGMIIYEMLIGRRALDADALEEQEILNMTLSTVIHGDIDRHVGEADALAADLLHQLLEPEGAKRPSWPAIKKHAWF</sequence>
<protein>
    <submittedName>
        <fullName evidence="2">Kinase-like protein</fullName>
    </submittedName>
</protein>
<reference evidence="2 3" key="1">
    <citation type="journal article" date="2016" name="Mol. Biol. Evol.">
        <title>Comparative Genomics of Early-Diverging Mushroom-Forming Fungi Provides Insights into the Origins of Lignocellulose Decay Capabilities.</title>
        <authorList>
            <person name="Nagy L.G."/>
            <person name="Riley R."/>
            <person name="Tritt A."/>
            <person name="Adam C."/>
            <person name="Daum C."/>
            <person name="Floudas D."/>
            <person name="Sun H."/>
            <person name="Yadav J.S."/>
            <person name="Pangilinan J."/>
            <person name="Larsson K.H."/>
            <person name="Matsuura K."/>
            <person name="Barry K."/>
            <person name="Labutti K."/>
            <person name="Kuo R."/>
            <person name="Ohm R.A."/>
            <person name="Bhattacharya S.S."/>
            <person name="Shirouzu T."/>
            <person name="Yoshinaga Y."/>
            <person name="Martin F.M."/>
            <person name="Grigoriev I.V."/>
            <person name="Hibbett D.S."/>
        </authorList>
    </citation>
    <scope>NUCLEOTIDE SEQUENCE [LARGE SCALE GENOMIC DNA]</scope>
    <source>
        <strain evidence="2 3">CBS 109695</strain>
    </source>
</reference>
<dbReference type="InterPro" id="IPR008271">
    <property type="entry name" value="Ser/Thr_kinase_AS"/>
</dbReference>
<gene>
    <name evidence="2" type="ORF">FIBSPDRAFT_702256</name>
</gene>
<dbReference type="EMBL" id="KV417597">
    <property type="protein sequence ID" value="KZP16086.1"/>
    <property type="molecule type" value="Genomic_DNA"/>
</dbReference>
<dbReference type="AlphaFoldDB" id="A0A166ET87"/>
<dbReference type="OrthoDB" id="1668230at2759"/>
<feature type="domain" description="Protein kinase" evidence="1">
    <location>
        <begin position="1"/>
        <end position="196"/>
    </location>
</feature>
<evidence type="ECO:0000313" key="3">
    <source>
        <dbReference type="Proteomes" id="UP000076532"/>
    </source>
</evidence>
<dbReference type="GO" id="GO:0005634">
    <property type="term" value="C:nucleus"/>
    <property type="evidence" value="ECO:0007669"/>
    <property type="project" value="TreeGrafter"/>
</dbReference>
<dbReference type="InterPro" id="IPR011009">
    <property type="entry name" value="Kinase-like_dom_sf"/>
</dbReference>
<proteinExistence type="predicted"/>
<dbReference type="SMART" id="SM00220">
    <property type="entry name" value="S_TKc"/>
    <property type="match status" value="1"/>
</dbReference>
<evidence type="ECO:0000313" key="2">
    <source>
        <dbReference type="EMBL" id="KZP16086.1"/>
    </source>
</evidence>
<name>A0A166ET87_9AGAM</name>
<dbReference type="PROSITE" id="PS00108">
    <property type="entry name" value="PROTEIN_KINASE_ST"/>
    <property type="match status" value="1"/>
</dbReference>
<dbReference type="Gene3D" id="1.10.510.10">
    <property type="entry name" value="Transferase(Phosphotransferase) domain 1"/>
    <property type="match status" value="1"/>
</dbReference>
<dbReference type="SUPFAM" id="SSF56112">
    <property type="entry name" value="Protein kinase-like (PK-like)"/>
    <property type="match status" value="1"/>
</dbReference>
<dbReference type="Pfam" id="PF00069">
    <property type="entry name" value="Pkinase"/>
    <property type="match status" value="1"/>
</dbReference>
<evidence type="ECO:0000259" key="1">
    <source>
        <dbReference type="PROSITE" id="PS50011"/>
    </source>
</evidence>
<dbReference type="PANTHER" id="PTHR24345">
    <property type="entry name" value="SERINE/THREONINE-PROTEIN KINASE PLK"/>
    <property type="match status" value="1"/>
</dbReference>
<feature type="non-terminal residue" evidence="2">
    <location>
        <position position="1"/>
    </location>
</feature>
<feature type="non-terminal residue" evidence="2">
    <location>
        <position position="196"/>
    </location>
</feature>
<dbReference type="GO" id="GO:0004672">
    <property type="term" value="F:protein kinase activity"/>
    <property type="evidence" value="ECO:0007669"/>
    <property type="project" value="InterPro"/>
</dbReference>
<dbReference type="InterPro" id="IPR000719">
    <property type="entry name" value="Prot_kinase_dom"/>
</dbReference>
<dbReference type="Proteomes" id="UP000076532">
    <property type="component" value="Unassembled WGS sequence"/>
</dbReference>
<dbReference type="STRING" id="436010.A0A166ET87"/>
<accession>A0A166ET87</accession>
<organism evidence="2 3">
    <name type="scientific">Athelia psychrophila</name>
    <dbReference type="NCBI Taxonomy" id="1759441"/>
    <lineage>
        <taxon>Eukaryota</taxon>
        <taxon>Fungi</taxon>
        <taxon>Dikarya</taxon>
        <taxon>Basidiomycota</taxon>
        <taxon>Agaricomycotina</taxon>
        <taxon>Agaricomycetes</taxon>
        <taxon>Agaricomycetidae</taxon>
        <taxon>Atheliales</taxon>
        <taxon>Atheliaceae</taxon>
        <taxon>Athelia</taxon>
    </lineage>
</organism>
<dbReference type="PROSITE" id="PS50011">
    <property type="entry name" value="PROTEIN_KINASE_DOM"/>
    <property type="match status" value="1"/>
</dbReference>